<dbReference type="SUPFAM" id="SSF54862">
    <property type="entry name" value="4Fe-4S ferredoxins"/>
    <property type="match status" value="1"/>
</dbReference>
<dbReference type="GO" id="GO:0016651">
    <property type="term" value="F:oxidoreductase activity, acting on NAD(P)H"/>
    <property type="evidence" value="ECO:0007669"/>
    <property type="project" value="UniProtKB-ARBA"/>
</dbReference>
<reference evidence="9 10" key="1">
    <citation type="submission" date="2015-06" db="EMBL/GenBank/DDBJ databases">
        <title>Draft genome sequence of the purine-degrading Clostridium cylindrosporum HC-1 (DSM 605).</title>
        <authorList>
            <person name="Poehlein A."/>
            <person name="Schiel-Bengelsdorf B."/>
            <person name="Bengelsdorf F."/>
            <person name="Daniel R."/>
            <person name="Duerre P."/>
        </authorList>
    </citation>
    <scope>NUCLEOTIDE SEQUENCE [LARGE SCALE GENOMIC DNA]</scope>
    <source>
        <strain evidence="9 10">DSM 605</strain>
    </source>
</reference>
<dbReference type="InterPro" id="IPR029039">
    <property type="entry name" value="Flavoprotein-like_sf"/>
</dbReference>
<dbReference type="InterPro" id="IPR008254">
    <property type="entry name" value="Flavodoxin/NO_synth"/>
</dbReference>
<dbReference type="SUPFAM" id="SSF52218">
    <property type="entry name" value="Flavoproteins"/>
    <property type="match status" value="1"/>
</dbReference>
<dbReference type="GO" id="GO:0051539">
    <property type="term" value="F:4 iron, 4 sulfur cluster binding"/>
    <property type="evidence" value="ECO:0007669"/>
    <property type="project" value="UniProtKB-KW"/>
</dbReference>
<dbReference type="PROSITE" id="PS50902">
    <property type="entry name" value="FLAVODOXIN_LIKE"/>
    <property type="match status" value="1"/>
</dbReference>
<evidence type="ECO:0000313" key="10">
    <source>
        <dbReference type="Proteomes" id="UP000036756"/>
    </source>
</evidence>
<dbReference type="InterPro" id="IPR047964">
    <property type="entry name" value="EFR1-like"/>
</dbReference>
<comment type="function">
    <text evidence="1">Ferredoxins are iron-sulfur proteins that transfer electrons in a wide variety of metabolic reactions.</text>
</comment>
<keyword evidence="10" id="KW-1185">Reference proteome</keyword>
<dbReference type="Proteomes" id="UP000036756">
    <property type="component" value="Unassembled WGS sequence"/>
</dbReference>
<dbReference type="GO" id="GO:0010181">
    <property type="term" value="F:FMN binding"/>
    <property type="evidence" value="ECO:0007669"/>
    <property type="project" value="InterPro"/>
</dbReference>
<dbReference type="InterPro" id="IPR017896">
    <property type="entry name" value="4Fe4S_Fe-S-bd"/>
</dbReference>
<dbReference type="PATRIC" id="fig|1121307.3.peg.2545"/>
<evidence type="ECO:0000256" key="2">
    <source>
        <dbReference type="ARBA" id="ARBA00013529"/>
    </source>
</evidence>
<accession>A0A0J8DBV8</accession>
<dbReference type="EMBL" id="LFVU01000001">
    <property type="protein sequence ID" value="KMT23352.1"/>
    <property type="molecule type" value="Genomic_DNA"/>
</dbReference>
<dbReference type="InterPro" id="IPR017900">
    <property type="entry name" value="4Fe4S_Fe_S_CS"/>
</dbReference>
<dbReference type="InterPro" id="IPR050157">
    <property type="entry name" value="PSI_iron-sulfur_center"/>
</dbReference>
<dbReference type="GO" id="GO:0046872">
    <property type="term" value="F:metal ion binding"/>
    <property type="evidence" value="ECO:0007669"/>
    <property type="project" value="UniProtKB-KW"/>
</dbReference>
<dbReference type="PANTHER" id="PTHR24960:SF80">
    <property type="entry name" value="FERREDOXIN"/>
    <property type="match status" value="1"/>
</dbReference>
<evidence type="ECO:0000259" key="7">
    <source>
        <dbReference type="PROSITE" id="PS50902"/>
    </source>
</evidence>
<keyword evidence="4" id="KW-0479">Metal-binding</keyword>
<evidence type="ECO:0000256" key="3">
    <source>
        <dbReference type="ARBA" id="ARBA00022485"/>
    </source>
</evidence>
<keyword evidence="3" id="KW-0004">4Fe-4S</keyword>
<dbReference type="Gene3D" id="3.40.50.360">
    <property type="match status" value="1"/>
</dbReference>
<organism evidence="9 10">
    <name type="scientific">Clostridium cylindrosporum DSM 605</name>
    <dbReference type="NCBI Taxonomy" id="1121307"/>
    <lineage>
        <taxon>Bacteria</taxon>
        <taxon>Bacillati</taxon>
        <taxon>Bacillota</taxon>
        <taxon>Clostridia</taxon>
        <taxon>Eubacteriales</taxon>
        <taxon>Clostridiaceae</taxon>
        <taxon>Clostridium</taxon>
    </lineage>
</organism>
<dbReference type="PROSITE" id="PS51379">
    <property type="entry name" value="4FE4S_FER_2"/>
    <property type="match status" value="2"/>
</dbReference>
<dbReference type="RefSeq" id="WP_048569166.1">
    <property type="nucleotide sequence ID" value="NZ_LFVU01000001.1"/>
</dbReference>
<dbReference type="STRING" id="1121307.CLCY_8c00890"/>
<gene>
    <name evidence="9" type="ORF">CLCY_8c00890</name>
</gene>
<dbReference type="NCBIfam" id="NF038196">
    <property type="entry name" value="ferrodoxin_EFR1"/>
    <property type="match status" value="1"/>
</dbReference>
<dbReference type="AlphaFoldDB" id="A0A0J8DBV8"/>
<feature type="domain" description="Flavodoxin-like" evidence="7">
    <location>
        <begin position="6"/>
        <end position="150"/>
    </location>
</feature>
<sequence length="260" mass="28907">MNIKKVNLVYFSPTGNTRKTVKAIASGIGIETIEYDLTRKESREQSLFFESDELVIVGSPVYAGRIPNIEGDLFRALKGENTPVVLVVNYGNREYEDSLLELKNILKEKGFVPLAAGAFIGEHSYSRRIATNRPDTVDLEKAIEFGKCIRNKIEGKDFLKGDIKVSGNYPYKEGIGFMPFAPMANDKCTSCGKCIGVCPTNAISKKNPKETDIEKCIKCFACIRSCPVSAKSIEVPAFKEKIEFIEGICLARRKEIETII</sequence>
<evidence type="ECO:0000313" key="9">
    <source>
        <dbReference type="EMBL" id="KMT23352.1"/>
    </source>
</evidence>
<evidence type="ECO:0000259" key="8">
    <source>
        <dbReference type="PROSITE" id="PS51379"/>
    </source>
</evidence>
<keyword evidence="5" id="KW-0408">Iron</keyword>
<evidence type="ECO:0000256" key="1">
    <source>
        <dbReference type="ARBA" id="ARBA00003532"/>
    </source>
</evidence>
<dbReference type="PROSITE" id="PS00198">
    <property type="entry name" value="4FE4S_FER_1"/>
    <property type="match status" value="2"/>
</dbReference>
<protein>
    <recommendedName>
        <fullName evidence="2">Ferredoxin</fullName>
    </recommendedName>
</protein>
<evidence type="ECO:0000256" key="5">
    <source>
        <dbReference type="ARBA" id="ARBA00023004"/>
    </source>
</evidence>
<evidence type="ECO:0000256" key="4">
    <source>
        <dbReference type="ARBA" id="ARBA00022723"/>
    </source>
</evidence>
<evidence type="ECO:0000256" key="6">
    <source>
        <dbReference type="ARBA" id="ARBA00023014"/>
    </source>
</evidence>
<feature type="domain" description="4Fe-4S ferredoxin-type" evidence="8">
    <location>
        <begin position="179"/>
        <end position="208"/>
    </location>
</feature>
<dbReference type="Gene3D" id="3.30.70.20">
    <property type="match status" value="1"/>
</dbReference>
<dbReference type="OrthoDB" id="9813995at2"/>
<proteinExistence type="predicted"/>
<keyword evidence="6" id="KW-0411">Iron-sulfur</keyword>
<feature type="domain" description="4Fe-4S ferredoxin-type" evidence="8">
    <location>
        <begin position="210"/>
        <end position="236"/>
    </location>
</feature>
<dbReference type="PANTHER" id="PTHR24960">
    <property type="entry name" value="PHOTOSYSTEM I IRON-SULFUR CENTER-RELATED"/>
    <property type="match status" value="1"/>
</dbReference>
<dbReference type="Pfam" id="PF13237">
    <property type="entry name" value="Fer4_10"/>
    <property type="match status" value="1"/>
</dbReference>
<name>A0A0J8DBV8_CLOCY</name>
<comment type="caution">
    <text evidence="9">The sequence shown here is derived from an EMBL/GenBank/DDBJ whole genome shotgun (WGS) entry which is preliminary data.</text>
</comment>